<evidence type="ECO:0000313" key="4">
    <source>
        <dbReference type="Proteomes" id="UP000321062"/>
    </source>
</evidence>
<dbReference type="Pfam" id="PF10823">
    <property type="entry name" value="DUF2568"/>
    <property type="match status" value="1"/>
</dbReference>
<feature type="transmembrane region" description="Helical" evidence="2">
    <location>
        <begin position="112"/>
        <end position="130"/>
    </location>
</feature>
<organism evidence="3 4">
    <name type="scientific">Paradevosia tibetensis</name>
    <dbReference type="NCBI Taxonomy" id="1447062"/>
    <lineage>
        <taxon>Bacteria</taxon>
        <taxon>Pseudomonadati</taxon>
        <taxon>Pseudomonadota</taxon>
        <taxon>Alphaproteobacteria</taxon>
        <taxon>Hyphomicrobiales</taxon>
        <taxon>Devosiaceae</taxon>
        <taxon>Paradevosia</taxon>
    </lineage>
</organism>
<keyword evidence="2" id="KW-0812">Transmembrane</keyword>
<keyword evidence="2" id="KW-1133">Transmembrane helix</keyword>
<feature type="transmembrane region" description="Helical" evidence="2">
    <location>
        <begin position="136"/>
        <end position="155"/>
    </location>
</feature>
<feature type="compositionally biased region" description="Basic and acidic residues" evidence="1">
    <location>
        <begin position="1"/>
        <end position="10"/>
    </location>
</feature>
<protein>
    <submittedName>
        <fullName evidence="3">DUF2568 domain-containing protein</fullName>
    </submittedName>
</protein>
<reference evidence="3 4" key="1">
    <citation type="journal article" date="2015" name="Int. J. Syst. Evol. Microbiol.">
        <title>Youhaiella tibetensis gen. nov., sp. nov., isolated from subsurface sediment.</title>
        <authorList>
            <person name="Wang Y.X."/>
            <person name="Huang F.Q."/>
            <person name="Nogi Y."/>
            <person name="Pang S.J."/>
            <person name="Wang P.K."/>
            <person name="Lv J."/>
        </authorList>
    </citation>
    <scope>NUCLEOTIDE SEQUENCE [LARGE SCALE GENOMIC DNA]</scope>
    <source>
        <strain evidence="4">fig4</strain>
    </source>
</reference>
<proteinExistence type="predicted"/>
<dbReference type="InterPro" id="IPR021214">
    <property type="entry name" value="DUF2568"/>
</dbReference>
<evidence type="ECO:0000313" key="3">
    <source>
        <dbReference type="EMBL" id="QEE21573.1"/>
    </source>
</evidence>
<feature type="transmembrane region" description="Helical" evidence="2">
    <location>
        <begin position="79"/>
        <end position="100"/>
    </location>
</feature>
<feature type="transmembrane region" description="Helical" evidence="2">
    <location>
        <begin position="51"/>
        <end position="73"/>
    </location>
</feature>
<dbReference type="Proteomes" id="UP000321062">
    <property type="component" value="Chromosome"/>
</dbReference>
<gene>
    <name evidence="3" type="ORF">FNA67_15865</name>
</gene>
<accession>A0A5B9DQZ4</accession>
<dbReference type="KEGG" id="yti:FNA67_15865"/>
<dbReference type="EMBL" id="CP041690">
    <property type="protein sequence ID" value="QEE21573.1"/>
    <property type="molecule type" value="Genomic_DNA"/>
</dbReference>
<dbReference type="OrthoDB" id="676526at2"/>
<keyword evidence="4" id="KW-1185">Reference proteome</keyword>
<feature type="region of interest" description="Disordered" evidence="1">
    <location>
        <begin position="1"/>
        <end position="21"/>
    </location>
</feature>
<evidence type="ECO:0000256" key="1">
    <source>
        <dbReference type="SAM" id="MobiDB-lite"/>
    </source>
</evidence>
<sequence length="157" mass="16617">MPGTEREQGREPPNTNAGRKYDLGGEAARSVRGRVARDGNRRLGVDILKGGNLLVAFVAELAMLAAFVVWALGLDQAGWLKWLIAVVAVVVAATAWGIFAAPKSGMRLGEPWLTVFKVAMFALAVLALQAAGRTEWAVVLGVVAAANLVLMHAWGQA</sequence>
<keyword evidence="2" id="KW-0472">Membrane</keyword>
<name>A0A5B9DQZ4_9HYPH</name>
<dbReference type="AlphaFoldDB" id="A0A5B9DQZ4"/>
<evidence type="ECO:0000256" key="2">
    <source>
        <dbReference type="SAM" id="Phobius"/>
    </source>
</evidence>